<dbReference type="Proteomes" id="UP000001542">
    <property type="component" value="Unassembled WGS sequence"/>
</dbReference>
<dbReference type="VEuPathDB" id="TrichDB:TVAG_251570"/>
<dbReference type="InterPro" id="IPR029058">
    <property type="entry name" value="AB_hydrolase_fold"/>
</dbReference>
<dbReference type="EMBL" id="DS113372">
    <property type="protein sequence ID" value="EAY08731.1"/>
    <property type="molecule type" value="Genomic_DNA"/>
</dbReference>
<dbReference type="STRING" id="5722.A2EF15"/>
<sequence length="364" mass="41546">MQLWLIVPLVLIVWYVLRVRKPRLYYNKDGQIARILSRMKSIHQFYFPTPWLIGKDFHTIWGMQYRKHSSVKQEREIFKFEDGGSIPLDYMLPEKVPENPIVIIVMHTMGGGSREPCVNNLCEALYKKGMIPVITGARGSSGCPWTNEKFSTGIDFSEINQVAAYLKEKYHPSHMFLAGFSATAFTSIAYAAKFKNFEAVAAISHCLDAMGSQRMLLKGLGPKLYSPFMLSKLKHWLSKNQYVKDEIKQEANKTKRLIDFDRIVCAPQLGMTVEEYYHAIDIKDKLDNLKCPALVLVSKDDPFADLSAAPYDETKRCDKGLYVETNEGGHVSFLTGLSGNKSLIDKIVPEFFEAVIYDHKYFIL</sequence>
<reference evidence="3" key="2">
    <citation type="journal article" date="2007" name="Science">
        <title>Draft genome sequence of the sexually transmitted pathogen Trichomonas vaginalis.</title>
        <authorList>
            <person name="Carlton J.M."/>
            <person name="Hirt R.P."/>
            <person name="Silva J.C."/>
            <person name="Delcher A.L."/>
            <person name="Schatz M."/>
            <person name="Zhao Q."/>
            <person name="Wortman J.R."/>
            <person name="Bidwell S.L."/>
            <person name="Alsmark U.C.M."/>
            <person name="Besteiro S."/>
            <person name="Sicheritz-Ponten T."/>
            <person name="Noel C.J."/>
            <person name="Dacks J.B."/>
            <person name="Foster P.G."/>
            <person name="Simillion C."/>
            <person name="Van de Peer Y."/>
            <person name="Miranda-Saavedra D."/>
            <person name="Barton G.J."/>
            <person name="Westrop G.D."/>
            <person name="Mueller S."/>
            <person name="Dessi D."/>
            <person name="Fiori P.L."/>
            <person name="Ren Q."/>
            <person name="Paulsen I."/>
            <person name="Zhang H."/>
            <person name="Bastida-Corcuera F.D."/>
            <person name="Simoes-Barbosa A."/>
            <person name="Brown M.T."/>
            <person name="Hayes R.D."/>
            <person name="Mukherjee M."/>
            <person name="Okumura C.Y."/>
            <person name="Schneider R."/>
            <person name="Smith A.J."/>
            <person name="Vanacova S."/>
            <person name="Villalvazo M."/>
            <person name="Haas B.J."/>
            <person name="Pertea M."/>
            <person name="Feldblyum T.V."/>
            <person name="Utterback T.R."/>
            <person name="Shu C.L."/>
            <person name="Osoegawa K."/>
            <person name="de Jong P.J."/>
            <person name="Hrdy I."/>
            <person name="Horvathova L."/>
            <person name="Zubacova Z."/>
            <person name="Dolezal P."/>
            <person name="Malik S.B."/>
            <person name="Logsdon J.M. Jr."/>
            <person name="Henze K."/>
            <person name="Gupta A."/>
            <person name="Wang C.C."/>
            <person name="Dunne R.L."/>
            <person name="Upcroft J.A."/>
            <person name="Upcroft P."/>
            <person name="White O."/>
            <person name="Salzberg S.L."/>
            <person name="Tang P."/>
            <person name="Chiu C.-H."/>
            <person name="Lee Y.-S."/>
            <person name="Embley T.M."/>
            <person name="Coombs G.H."/>
            <person name="Mottram J.C."/>
            <person name="Tachezy J."/>
            <person name="Fraser-Liggett C.M."/>
            <person name="Johnson P.J."/>
        </authorList>
    </citation>
    <scope>NUCLEOTIDE SEQUENCE [LARGE SCALE GENOMIC DNA]</scope>
    <source>
        <strain evidence="3">G3</strain>
    </source>
</reference>
<dbReference type="RefSeq" id="XP_001320954.1">
    <property type="nucleotide sequence ID" value="XM_001320919.1"/>
</dbReference>
<dbReference type="InterPro" id="IPR012020">
    <property type="entry name" value="ABHD4"/>
</dbReference>
<dbReference type="SMR" id="A2EF15"/>
<dbReference type="Gene3D" id="3.40.50.1820">
    <property type="entry name" value="alpha/beta hydrolase"/>
    <property type="match status" value="1"/>
</dbReference>
<dbReference type="VEuPathDB" id="TrichDB:TVAGG3_0670250"/>
<evidence type="ECO:0000313" key="4">
    <source>
        <dbReference type="Proteomes" id="UP000001542"/>
    </source>
</evidence>
<accession>A2EF15</accession>
<evidence type="ECO:0000313" key="3">
    <source>
        <dbReference type="EMBL" id="EAY08731.1"/>
    </source>
</evidence>
<feature type="active site" description="Charge relay system" evidence="2">
    <location>
        <position position="301"/>
    </location>
</feature>
<evidence type="ECO:0000256" key="2">
    <source>
        <dbReference type="PIRSR" id="PIRSR005211-1"/>
    </source>
</evidence>
<dbReference type="GO" id="GO:0034338">
    <property type="term" value="F:short-chain carboxylesterase activity"/>
    <property type="evidence" value="ECO:0000318"/>
    <property type="project" value="GO_Central"/>
</dbReference>
<dbReference type="OMA" id="GRYMSTP"/>
<evidence type="ECO:0000256" key="1">
    <source>
        <dbReference type="ARBA" id="ARBA00010884"/>
    </source>
</evidence>
<dbReference type="eggNOG" id="KOG1838">
    <property type="taxonomic scope" value="Eukaryota"/>
</dbReference>
<dbReference type="GO" id="GO:0047372">
    <property type="term" value="F:monoacylglycerol lipase activity"/>
    <property type="evidence" value="ECO:0000318"/>
    <property type="project" value="GO_Central"/>
</dbReference>
<dbReference type="AlphaFoldDB" id="A2EF15"/>
<protein>
    <submittedName>
        <fullName evidence="3">Clan SC, family S33, methylesterase-like serine peptidase</fullName>
    </submittedName>
</protein>
<gene>
    <name evidence="3" type="ORF">TVAG_251570</name>
</gene>
<feature type="active site" description="Charge relay system" evidence="2">
    <location>
        <position position="330"/>
    </location>
</feature>
<keyword evidence="4" id="KW-1185">Reference proteome</keyword>
<proteinExistence type="inferred from homology"/>
<name>A2EF15_TRIV3</name>
<dbReference type="SUPFAM" id="SSF53474">
    <property type="entry name" value="alpha/beta-Hydrolases"/>
    <property type="match status" value="1"/>
</dbReference>
<dbReference type="KEGG" id="tva:4766633"/>
<dbReference type="OrthoDB" id="247542at2759"/>
<feature type="active site" description="Charge relay system" evidence="2">
    <location>
        <position position="181"/>
    </location>
</feature>
<dbReference type="InParanoid" id="A2EF15"/>
<dbReference type="InterPro" id="IPR050960">
    <property type="entry name" value="AB_hydrolase_4_sf"/>
</dbReference>
<reference evidence="3" key="1">
    <citation type="submission" date="2006-10" db="EMBL/GenBank/DDBJ databases">
        <authorList>
            <person name="Amadeo P."/>
            <person name="Zhao Q."/>
            <person name="Wortman J."/>
            <person name="Fraser-Liggett C."/>
            <person name="Carlton J."/>
        </authorList>
    </citation>
    <scope>NUCLEOTIDE SEQUENCE</scope>
    <source>
        <strain evidence="3">G3</strain>
    </source>
</reference>
<dbReference type="FunFam" id="3.40.50.1820:FF:000483">
    <property type="entry name" value="Clan SC, family S33, methylesterase-like serine peptidase"/>
    <property type="match status" value="1"/>
</dbReference>
<dbReference type="GO" id="GO:0006629">
    <property type="term" value="P:lipid metabolic process"/>
    <property type="evidence" value="ECO:0000318"/>
    <property type="project" value="GO_Central"/>
</dbReference>
<organism evidence="3 4">
    <name type="scientific">Trichomonas vaginalis (strain ATCC PRA-98 / G3)</name>
    <dbReference type="NCBI Taxonomy" id="412133"/>
    <lineage>
        <taxon>Eukaryota</taxon>
        <taxon>Metamonada</taxon>
        <taxon>Parabasalia</taxon>
        <taxon>Trichomonadida</taxon>
        <taxon>Trichomonadidae</taxon>
        <taxon>Trichomonas</taxon>
    </lineage>
</organism>
<dbReference type="PIRSF" id="PIRSF005211">
    <property type="entry name" value="Ab_hydro_YheT"/>
    <property type="match status" value="1"/>
</dbReference>
<comment type="similarity">
    <text evidence="1">Belongs to the AB hydrolase superfamily. AB hydrolase 4 family.</text>
</comment>
<dbReference type="PANTHER" id="PTHR10794">
    <property type="entry name" value="ABHYDROLASE DOMAIN-CONTAINING PROTEIN"/>
    <property type="match status" value="1"/>
</dbReference>
<dbReference type="PANTHER" id="PTHR10794:SF63">
    <property type="entry name" value="ALPHA_BETA HYDROLASE 1, ISOFORM A"/>
    <property type="match status" value="1"/>
</dbReference>